<reference evidence="2" key="1">
    <citation type="journal article" date="2021" name="Int. J. Syst. Evol. Microbiol.">
        <title>Actinocatenispora comari sp. nov., an endophytic actinomycete isolated from aerial parts of Comarum salesowianum.</title>
        <authorList>
            <person name="Oyunbileg N."/>
            <person name="Iizaka Y."/>
            <person name="Hamada M."/>
            <person name="Davaapurev B.O."/>
            <person name="Fukumoto A."/>
            <person name="Tsetseg B."/>
            <person name="Kato F."/>
            <person name="Tamura T."/>
            <person name="Batkhuu J."/>
            <person name="Anzai Y."/>
        </authorList>
    </citation>
    <scope>NUCLEOTIDE SEQUENCE [LARGE SCALE GENOMIC DNA]</scope>
    <source>
        <strain evidence="2">NUM-2625</strain>
    </source>
</reference>
<gene>
    <name evidence="1" type="ORF">NUM_64370</name>
</gene>
<proteinExistence type="predicted"/>
<dbReference type="PANTHER" id="PTHR34309">
    <property type="entry name" value="SLR1406 PROTEIN"/>
    <property type="match status" value="1"/>
</dbReference>
<name>A0A8J4AHD7_9ACTN</name>
<keyword evidence="2" id="KW-1185">Reference proteome</keyword>
<protein>
    <recommendedName>
        <fullName evidence="3">Heme-binding protein</fullName>
    </recommendedName>
</protein>
<dbReference type="RefSeq" id="WP_207128756.1">
    <property type="nucleotide sequence ID" value="NZ_BOPO01000130.1"/>
</dbReference>
<dbReference type="Pfam" id="PF03928">
    <property type="entry name" value="HbpS-like"/>
    <property type="match status" value="1"/>
</dbReference>
<dbReference type="InterPro" id="IPR005624">
    <property type="entry name" value="PduO/GlcC-like"/>
</dbReference>
<evidence type="ECO:0000313" key="2">
    <source>
        <dbReference type="Proteomes" id="UP000614996"/>
    </source>
</evidence>
<dbReference type="InterPro" id="IPR038084">
    <property type="entry name" value="PduO/GlcC-like_sf"/>
</dbReference>
<evidence type="ECO:0000313" key="1">
    <source>
        <dbReference type="EMBL" id="GIL31183.1"/>
    </source>
</evidence>
<dbReference type="EMBL" id="BOPO01000130">
    <property type="protein sequence ID" value="GIL31183.1"/>
    <property type="molecule type" value="Genomic_DNA"/>
</dbReference>
<comment type="caution">
    <text evidence="1">The sequence shown here is derived from an EMBL/GenBank/DDBJ whole genome shotgun (WGS) entry which is preliminary data.</text>
</comment>
<organism evidence="1 2">
    <name type="scientific">Actinocatenispora comari</name>
    <dbReference type="NCBI Taxonomy" id="2807577"/>
    <lineage>
        <taxon>Bacteria</taxon>
        <taxon>Bacillati</taxon>
        <taxon>Actinomycetota</taxon>
        <taxon>Actinomycetes</taxon>
        <taxon>Micromonosporales</taxon>
        <taxon>Micromonosporaceae</taxon>
        <taxon>Actinocatenispora</taxon>
    </lineage>
</organism>
<dbReference type="InterPro" id="IPR052517">
    <property type="entry name" value="GlcG_carb_metab_protein"/>
</dbReference>
<dbReference type="Gene3D" id="3.30.450.150">
    <property type="entry name" value="Haem-degrading domain"/>
    <property type="match status" value="1"/>
</dbReference>
<evidence type="ECO:0008006" key="3">
    <source>
        <dbReference type="Google" id="ProtNLM"/>
    </source>
</evidence>
<dbReference type="PANTHER" id="PTHR34309:SF1">
    <property type="entry name" value="PROTEIN GLCG"/>
    <property type="match status" value="1"/>
</dbReference>
<dbReference type="AlphaFoldDB" id="A0A8J4AHD7"/>
<dbReference type="SUPFAM" id="SSF143744">
    <property type="entry name" value="GlcG-like"/>
    <property type="match status" value="1"/>
</dbReference>
<accession>A0A8J4AHD7</accession>
<dbReference type="Proteomes" id="UP000614996">
    <property type="component" value="Unassembled WGS sequence"/>
</dbReference>
<sequence>MRRRTVRSGRAAITQQTEVLTVDAATRAAQAALDAAEQDGQHVTVTVVDRAGNVRVQLHGDGSGPQTGSSSQEKAFTAVSFNAKTSDLAKRVTEPGATLRDMDGTLFLAGGVPVTVKGAPVAGIGVGGAPQGSLDEKYAAAGLAAIQGR</sequence>